<dbReference type="PATRIC" id="fig|1227485.3.peg.3067"/>
<accession>M0DCC6</accession>
<dbReference type="AlphaFoldDB" id="M0DCC6"/>
<dbReference type="RefSeq" id="WP_006630772.1">
    <property type="nucleotide sequence ID" value="NZ_AOJD01000081.1"/>
</dbReference>
<dbReference type="OrthoDB" id="135877at2157"/>
<dbReference type="Proteomes" id="UP000011523">
    <property type="component" value="Unassembled WGS sequence"/>
</dbReference>
<evidence type="ECO:0000313" key="1">
    <source>
        <dbReference type="EMBL" id="ELZ32397.1"/>
    </source>
</evidence>
<name>M0DCC6_9EURY</name>
<reference evidence="1 2" key="1">
    <citation type="journal article" date="2014" name="PLoS Genet.">
        <title>Phylogenetically driven sequencing of extremely halophilic archaea reveals strategies for static and dynamic osmo-response.</title>
        <authorList>
            <person name="Becker E.A."/>
            <person name="Seitzer P.M."/>
            <person name="Tritt A."/>
            <person name="Larsen D."/>
            <person name="Krusor M."/>
            <person name="Yao A.I."/>
            <person name="Wu D."/>
            <person name="Madern D."/>
            <person name="Eisen J.A."/>
            <person name="Darling A.E."/>
            <person name="Facciotti M.T."/>
        </authorList>
    </citation>
    <scope>NUCLEOTIDE SEQUENCE [LARGE SCALE GENOMIC DNA]</scope>
    <source>
        <strain evidence="1 2">DSM 14210</strain>
    </source>
</reference>
<sequence length="97" mass="10935">MRSNPLIRELIVDGEIRRIELQLDDTTAEGDLIDDYSESAGAYGRVLPQPDKWVESEAVWINDPDIIRGVFRSVLFVTQAREAPVASDDTMSPSKMR</sequence>
<organism evidence="1 2">
    <name type="scientific">Halorubrum tebenquichense DSM 14210</name>
    <dbReference type="NCBI Taxonomy" id="1227485"/>
    <lineage>
        <taxon>Archaea</taxon>
        <taxon>Methanobacteriati</taxon>
        <taxon>Methanobacteriota</taxon>
        <taxon>Stenosarchaea group</taxon>
        <taxon>Halobacteria</taxon>
        <taxon>Halobacteriales</taxon>
        <taxon>Haloferacaceae</taxon>
        <taxon>Halorubrum</taxon>
    </lineage>
</organism>
<dbReference type="EMBL" id="AOJD01000081">
    <property type="protein sequence ID" value="ELZ32397.1"/>
    <property type="molecule type" value="Genomic_DNA"/>
</dbReference>
<evidence type="ECO:0000313" key="2">
    <source>
        <dbReference type="Proteomes" id="UP000011523"/>
    </source>
</evidence>
<proteinExistence type="predicted"/>
<protein>
    <submittedName>
        <fullName evidence="1">Uncharacterized protein</fullName>
    </submittedName>
</protein>
<keyword evidence="2" id="KW-1185">Reference proteome</keyword>
<gene>
    <name evidence="1" type="ORF">C472_15724</name>
</gene>
<comment type="caution">
    <text evidence="1">The sequence shown here is derived from an EMBL/GenBank/DDBJ whole genome shotgun (WGS) entry which is preliminary data.</text>
</comment>